<comment type="caution">
    <text evidence="1">The sequence shown here is derived from an EMBL/GenBank/DDBJ whole genome shotgun (WGS) entry which is preliminary data.</text>
</comment>
<dbReference type="Proteomes" id="UP001180487">
    <property type="component" value="Unassembled WGS sequence"/>
</dbReference>
<dbReference type="EMBL" id="JAVDXT010000002">
    <property type="protein sequence ID" value="MDR7378281.1"/>
    <property type="molecule type" value="Genomic_DNA"/>
</dbReference>
<sequence>MGLRQHFQFSSASQDAVLQVLRGFSEVANLDERGEFVVFTQRDGVEFSFDCELVKDGIVSERAGGYFASLGMFLEALTDAFGAVTVEDV</sequence>
<proteinExistence type="predicted"/>
<organism evidence="1 2">
    <name type="scientific">Rhodoferax ferrireducens</name>
    <dbReference type="NCBI Taxonomy" id="192843"/>
    <lineage>
        <taxon>Bacteria</taxon>
        <taxon>Pseudomonadati</taxon>
        <taxon>Pseudomonadota</taxon>
        <taxon>Betaproteobacteria</taxon>
        <taxon>Burkholderiales</taxon>
        <taxon>Comamonadaceae</taxon>
        <taxon>Rhodoferax</taxon>
    </lineage>
</organism>
<reference evidence="1 2" key="1">
    <citation type="submission" date="2023-07" db="EMBL/GenBank/DDBJ databases">
        <title>Sorghum-associated microbial communities from plants grown in Nebraska, USA.</title>
        <authorList>
            <person name="Schachtman D."/>
        </authorList>
    </citation>
    <scope>NUCLEOTIDE SEQUENCE [LARGE SCALE GENOMIC DNA]</scope>
    <source>
        <strain evidence="1 2">BE313</strain>
    </source>
</reference>
<dbReference type="RefSeq" id="WP_310374265.1">
    <property type="nucleotide sequence ID" value="NZ_JAVDXT010000002.1"/>
</dbReference>
<gene>
    <name evidence="1" type="ORF">J2X19_002960</name>
</gene>
<accession>A0ABU2CAD7</accession>
<evidence type="ECO:0000313" key="2">
    <source>
        <dbReference type="Proteomes" id="UP001180487"/>
    </source>
</evidence>
<name>A0ABU2CAD7_9BURK</name>
<keyword evidence="2" id="KW-1185">Reference proteome</keyword>
<evidence type="ECO:0000313" key="1">
    <source>
        <dbReference type="EMBL" id="MDR7378281.1"/>
    </source>
</evidence>
<protein>
    <submittedName>
        <fullName evidence="1">Uncharacterized protein</fullName>
    </submittedName>
</protein>